<sequence length="575" mass="65103">MFLLPNDQGGVPFTFTRCQRLKFINTVLHCRILLTDLPFPLKTPLEQRLETTKLGTSSLLMFTNSSNAHVSGPARFVHNGDVYNSGSRTESLDEGLRLLISRVVTGAMHNSGERFDAPTCHEETRAALQEDVLGWADELVDDLNELVTWMYGAAGAGKSAIAQTIAEKLHERGQLTASFFFSRASGSDGRGEETNFVATIAHQLSQSVPSTKPHIAAAVRENALVFNLALRDQVDALIVSPLIAVSKASSAPERPMIIVVDGLDECRQEKDAQRCVVDALISGLCRVPHHSHKLFITSRPEYNIVSIFRKHENVVRRMELDDRWDPDDDIQTFLNSSFADIRRSHFYFRKHPVDHAWPRREDVETLVERSSGQFIYASVVLKYIKSEENYNPAARLETILELKDNGDQPYAELDALYLHIFSQIRDDKRVRVLTILHLDQEYRGIVKYTKLPKQTFLSEFIGVGQDEIEFCLLPLVSLLVWRDGGIHYMHASLTDFLCDPSRSNIFCINTSNLAVGIVHRAIQLLEDGTALTNPDYMGVLINILRHYIDKMQDYDEIYALHREKCEIHVRANTVK</sequence>
<name>A0A8H5BG06_9AGAR</name>
<dbReference type="SUPFAM" id="SSF52540">
    <property type="entry name" value="P-loop containing nucleoside triphosphate hydrolases"/>
    <property type="match status" value="1"/>
</dbReference>
<dbReference type="Proteomes" id="UP000567179">
    <property type="component" value="Unassembled WGS sequence"/>
</dbReference>
<dbReference type="PANTHER" id="PTHR10039">
    <property type="entry name" value="AMELOGENIN"/>
    <property type="match status" value="1"/>
</dbReference>
<evidence type="ECO:0000313" key="3">
    <source>
        <dbReference type="EMBL" id="KAF5322590.1"/>
    </source>
</evidence>
<evidence type="ECO:0000256" key="1">
    <source>
        <dbReference type="ARBA" id="ARBA00022737"/>
    </source>
</evidence>
<protein>
    <recommendedName>
        <fullName evidence="2">Nephrocystin 3-like N-terminal domain-containing protein</fullName>
    </recommendedName>
</protein>
<comment type="caution">
    <text evidence="3">The sequence shown here is derived from an EMBL/GenBank/DDBJ whole genome shotgun (WGS) entry which is preliminary data.</text>
</comment>
<dbReference type="PANTHER" id="PTHR10039:SF14">
    <property type="entry name" value="NACHT DOMAIN-CONTAINING PROTEIN"/>
    <property type="match status" value="1"/>
</dbReference>
<dbReference type="InterPro" id="IPR056884">
    <property type="entry name" value="NPHP3-like_N"/>
</dbReference>
<organism evidence="3 4">
    <name type="scientific">Psilocybe cf. subviscida</name>
    <dbReference type="NCBI Taxonomy" id="2480587"/>
    <lineage>
        <taxon>Eukaryota</taxon>
        <taxon>Fungi</taxon>
        <taxon>Dikarya</taxon>
        <taxon>Basidiomycota</taxon>
        <taxon>Agaricomycotina</taxon>
        <taxon>Agaricomycetes</taxon>
        <taxon>Agaricomycetidae</taxon>
        <taxon>Agaricales</taxon>
        <taxon>Agaricineae</taxon>
        <taxon>Strophariaceae</taxon>
        <taxon>Psilocybe</taxon>
    </lineage>
</organism>
<feature type="domain" description="Nephrocystin 3-like N-terminal" evidence="2">
    <location>
        <begin position="144"/>
        <end position="299"/>
    </location>
</feature>
<accession>A0A8H5BG06</accession>
<keyword evidence="1" id="KW-0677">Repeat</keyword>
<evidence type="ECO:0000313" key="4">
    <source>
        <dbReference type="Proteomes" id="UP000567179"/>
    </source>
</evidence>
<dbReference type="Pfam" id="PF24883">
    <property type="entry name" value="NPHP3_N"/>
    <property type="match status" value="1"/>
</dbReference>
<dbReference type="InterPro" id="IPR027417">
    <property type="entry name" value="P-loop_NTPase"/>
</dbReference>
<gene>
    <name evidence="3" type="ORF">D9619_000162</name>
</gene>
<keyword evidence="4" id="KW-1185">Reference proteome</keyword>
<reference evidence="3 4" key="1">
    <citation type="journal article" date="2020" name="ISME J.">
        <title>Uncovering the hidden diversity of litter-decomposition mechanisms in mushroom-forming fungi.</title>
        <authorList>
            <person name="Floudas D."/>
            <person name="Bentzer J."/>
            <person name="Ahren D."/>
            <person name="Johansson T."/>
            <person name="Persson P."/>
            <person name="Tunlid A."/>
        </authorList>
    </citation>
    <scope>NUCLEOTIDE SEQUENCE [LARGE SCALE GENOMIC DNA]</scope>
    <source>
        <strain evidence="3 4">CBS 101986</strain>
    </source>
</reference>
<dbReference type="AlphaFoldDB" id="A0A8H5BG06"/>
<dbReference type="Gene3D" id="3.40.50.300">
    <property type="entry name" value="P-loop containing nucleotide triphosphate hydrolases"/>
    <property type="match status" value="1"/>
</dbReference>
<dbReference type="OrthoDB" id="7464126at2759"/>
<evidence type="ECO:0000259" key="2">
    <source>
        <dbReference type="Pfam" id="PF24883"/>
    </source>
</evidence>
<dbReference type="EMBL" id="JAACJJ010000028">
    <property type="protein sequence ID" value="KAF5322590.1"/>
    <property type="molecule type" value="Genomic_DNA"/>
</dbReference>
<proteinExistence type="predicted"/>